<evidence type="ECO:0000313" key="2">
    <source>
        <dbReference type="Proteomes" id="UP001177021"/>
    </source>
</evidence>
<organism evidence="1 2">
    <name type="scientific">Trifolium pratense</name>
    <name type="common">Red clover</name>
    <dbReference type="NCBI Taxonomy" id="57577"/>
    <lineage>
        <taxon>Eukaryota</taxon>
        <taxon>Viridiplantae</taxon>
        <taxon>Streptophyta</taxon>
        <taxon>Embryophyta</taxon>
        <taxon>Tracheophyta</taxon>
        <taxon>Spermatophyta</taxon>
        <taxon>Magnoliopsida</taxon>
        <taxon>eudicotyledons</taxon>
        <taxon>Gunneridae</taxon>
        <taxon>Pentapetalae</taxon>
        <taxon>rosids</taxon>
        <taxon>fabids</taxon>
        <taxon>Fabales</taxon>
        <taxon>Fabaceae</taxon>
        <taxon>Papilionoideae</taxon>
        <taxon>50 kb inversion clade</taxon>
        <taxon>NPAAA clade</taxon>
        <taxon>Hologalegina</taxon>
        <taxon>IRL clade</taxon>
        <taxon>Trifolieae</taxon>
        <taxon>Trifolium</taxon>
    </lineage>
</organism>
<dbReference type="Proteomes" id="UP001177021">
    <property type="component" value="Unassembled WGS sequence"/>
</dbReference>
<gene>
    <name evidence="1" type="ORF">MILVUS5_LOCUS21983</name>
</gene>
<evidence type="ECO:0000313" key="1">
    <source>
        <dbReference type="EMBL" id="CAJ2654947.1"/>
    </source>
</evidence>
<accession>A0ACB0KHI2</accession>
<dbReference type="EMBL" id="CASHSV030000206">
    <property type="protein sequence ID" value="CAJ2654947.1"/>
    <property type="molecule type" value="Genomic_DNA"/>
</dbReference>
<keyword evidence="2" id="KW-1185">Reference proteome</keyword>
<reference evidence="1" key="1">
    <citation type="submission" date="2023-10" db="EMBL/GenBank/DDBJ databases">
        <authorList>
            <person name="Rodriguez Cubillos JULIANA M."/>
            <person name="De Vega J."/>
        </authorList>
    </citation>
    <scope>NUCLEOTIDE SEQUENCE</scope>
</reference>
<protein>
    <submittedName>
        <fullName evidence="1">Uncharacterized protein</fullName>
    </submittedName>
</protein>
<proteinExistence type="predicted"/>
<comment type="caution">
    <text evidence="1">The sequence shown here is derived from an EMBL/GenBank/DDBJ whole genome shotgun (WGS) entry which is preliminary data.</text>
</comment>
<name>A0ACB0KHI2_TRIPR</name>
<sequence>MKTVYLFFNLYISWLLIYSSSPCLAGDTLKVGQKIIANEYDTILVSAGKIFELGFFTPNIITGDSKRYLGIWYHLQEESEKPQKQTVVWVANRDNPVAVNSTGVFQIAEDGNLIVVDTSGNNITYWSSNSNVKHSSISSPKNRTVKLMDSGNLVLLEDDEQKEVKLWQSFDNPSDTFLPGMKMDRNLNLTSWKSADDPGSGNFSFKMEQISGLDRFKILNFDEIYWESEEYGSLTYDLKIDQSDDISLEVYNLLTNFTLPILGKLIYMNTYDNTRLFLDSQGVIQWGNNLLVGGNLLVRWKQPKTKCFRYDFCGNFASCNDDDFEPCKCLPGFYDDYSVDGDSSLRDKLRCARRKLASCTGNDTVFLSLTLIKTGRPDEKFNVEYEEDCKSICIGRCPQCQAYSYAPPSTDRQRIGLVPSNCWIWTHNLTSLKENYTDGDDDRTLFVLVDKSDEEPTPRTCEPCGTNNVPYPLSTGSNCGDLKYLNFRCNTSTGQLNFITKNEVSYRVIRVKPISRKFTIHNEDDSFYRSCGDGSDRTGNLKVSSPFHSDNSCLEQVEVSWEPPSEEPVCDNSFDCHGWKNSTCSKGNKCLCNANYHWSGKILSCTDSFLEPTSSPNATNESTKGNSKSSLPLILGLTLTAVIILACIIIFAYVCRRRIVHIVKKEKESIQRNIRGGFYDSERHVKDLIDMEGLEENDNEGIEVPYFDFESIVMATDDFSDANKLGRGGYGPVYKGKLQGGQEIAVKRLSSVSSQGLQEFKNEVVLIAKLQHRNLVKLRGYCVKGEEKILLYEYMPNKSLDLLIFDPTKSIILDWQMRFDIILGIARGMLYLHQDSRLRVIHRDLKTSNILLDEEMQPKISDFGLARIFGGKETEANTERVVGTYGYMSPEYALDGQFSTKSDVFSFGVVLLEIISGKKNTGFFQTKEISSLLGYAWTLWQEEKLQDLLDQSICDTYNANQFIRCSQIGLLCVQDEPGDRPNMSNIVTMLDNETTTLPTPKQPTFFMRKNLSNTGSSSLQHESSIQEGR</sequence>